<evidence type="ECO:0000313" key="5">
    <source>
        <dbReference type="EMBL" id="MFB9769952.1"/>
    </source>
</evidence>
<dbReference type="Proteomes" id="UP001589691">
    <property type="component" value="Unassembled WGS sequence"/>
</dbReference>
<feature type="domain" description="Type I restriction modification DNA specificity" evidence="4">
    <location>
        <begin position="86"/>
        <end position="134"/>
    </location>
</feature>
<keyword evidence="3" id="KW-0238">DNA-binding</keyword>
<evidence type="ECO:0000256" key="3">
    <source>
        <dbReference type="ARBA" id="ARBA00023125"/>
    </source>
</evidence>
<dbReference type="EC" id="3.1.21.-" evidence="5"/>
<proteinExistence type="inferred from homology"/>
<dbReference type="EMBL" id="JBHLZY010000020">
    <property type="protein sequence ID" value="MFB9769952.1"/>
    <property type="molecule type" value="Genomic_DNA"/>
</dbReference>
<dbReference type="InterPro" id="IPR044946">
    <property type="entry name" value="Restrct_endonuc_typeI_TRD_sf"/>
</dbReference>
<keyword evidence="5" id="KW-0540">Nuclease</keyword>
<dbReference type="PANTHER" id="PTHR30408">
    <property type="entry name" value="TYPE-1 RESTRICTION ENZYME ECOKI SPECIFICITY PROTEIN"/>
    <property type="match status" value="1"/>
</dbReference>
<dbReference type="GO" id="GO:0016787">
    <property type="term" value="F:hydrolase activity"/>
    <property type="evidence" value="ECO:0007669"/>
    <property type="project" value="UniProtKB-KW"/>
</dbReference>
<dbReference type="SUPFAM" id="SSF116734">
    <property type="entry name" value="DNA methylase specificity domain"/>
    <property type="match status" value="1"/>
</dbReference>
<keyword evidence="2" id="KW-0680">Restriction system</keyword>
<accession>A0ABV5WUY4</accession>
<comment type="caution">
    <text evidence="5">The sequence shown here is derived from an EMBL/GenBank/DDBJ whole genome shotgun (WGS) entry which is preliminary data.</text>
</comment>
<evidence type="ECO:0000256" key="1">
    <source>
        <dbReference type="ARBA" id="ARBA00010923"/>
    </source>
</evidence>
<gene>
    <name evidence="5" type="ORF">ACFFLI_08785</name>
</gene>
<sequence length="155" mass="18058">MYFQNPEKVQSNNIDTRTFVLRIGDIAFEGHPNRKFAFGRFVENDIGDGVISELFPIYKHIQDYNLLFWKYYIHREDTMHNIIAHALTSSGNSSNKIDEADFLRQYIMVPSLKEQKKIGGLMNSLDNLIAANERYSKSLIRIYKRFFSAKIIAIS</sequence>
<organism evidence="5 6">
    <name type="scientific">Lactiplantibacillus modestisalitolerans</name>
    <dbReference type="NCBI Taxonomy" id="1457219"/>
    <lineage>
        <taxon>Bacteria</taxon>
        <taxon>Bacillati</taxon>
        <taxon>Bacillota</taxon>
        <taxon>Bacilli</taxon>
        <taxon>Lactobacillales</taxon>
        <taxon>Lactobacillaceae</taxon>
        <taxon>Lactiplantibacillus</taxon>
    </lineage>
</organism>
<dbReference type="GO" id="GO:0004519">
    <property type="term" value="F:endonuclease activity"/>
    <property type="evidence" value="ECO:0007669"/>
    <property type="project" value="UniProtKB-KW"/>
</dbReference>
<reference evidence="5 6" key="1">
    <citation type="submission" date="2024-09" db="EMBL/GenBank/DDBJ databases">
        <authorList>
            <person name="Sun Q."/>
            <person name="Mori K."/>
        </authorList>
    </citation>
    <scope>NUCLEOTIDE SEQUENCE [LARGE SCALE GENOMIC DNA]</scope>
    <source>
        <strain evidence="5 6">TBRC 4576</strain>
    </source>
</reference>
<keyword evidence="6" id="KW-1185">Reference proteome</keyword>
<dbReference type="Pfam" id="PF01420">
    <property type="entry name" value="Methylase_S"/>
    <property type="match status" value="1"/>
</dbReference>
<keyword evidence="5" id="KW-0255">Endonuclease</keyword>
<evidence type="ECO:0000259" key="4">
    <source>
        <dbReference type="Pfam" id="PF01420"/>
    </source>
</evidence>
<keyword evidence="5" id="KW-0378">Hydrolase</keyword>
<dbReference type="InterPro" id="IPR000055">
    <property type="entry name" value="Restrct_endonuc_typeI_TRD"/>
</dbReference>
<evidence type="ECO:0000313" key="6">
    <source>
        <dbReference type="Proteomes" id="UP001589691"/>
    </source>
</evidence>
<dbReference type="RefSeq" id="WP_225424345.1">
    <property type="nucleotide sequence ID" value="NZ_BJEA01000001.1"/>
</dbReference>
<dbReference type="PANTHER" id="PTHR30408:SF12">
    <property type="entry name" value="TYPE I RESTRICTION ENZYME MJAVIII SPECIFICITY SUBUNIT"/>
    <property type="match status" value="1"/>
</dbReference>
<name>A0ABV5WUY4_9LACO</name>
<dbReference type="Gene3D" id="3.90.220.20">
    <property type="entry name" value="DNA methylase specificity domains"/>
    <property type="match status" value="1"/>
</dbReference>
<evidence type="ECO:0000256" key="2">
    <source>
        <dbReference type="ARBA" id="ARBA00022747"/>
    </source>
</evidence>
<comment type="similarity">
    <text evidence="1">Belongs to the type-I restriction system S methylase family.</text>
</comment>
<protein>
    <submittedName>
        <fullName evidence="5">Restriction endonuclease subunit S</fullName>
        <ecNumber evidence="5">3.1.21.-</ecNumber>
    </submittedName>
</protein>
<dbReference type="InterPro" id="IPR052021">
    <property type="entry name" value="Type-I_RS_S_subunit"/>
</dbReference>